<dbReference type="EMBL" id="JAYKXN010000001">
    <property type="protein sequence ID" value="KAK7317456.1"/>
    <property type="molecule type" value="Genomic_DNA"/>
</dbReference>
<keyword evidence="1" id="KW-0175">Coiled coil</keyword>
<dbReference type="Proteomes" id="UP001359559">
    <property type="component" value="Unassembled WGS sequence"/>
</dbReference>
<accession>A0AAN9KJ82</accession>
<evidence type="ECO:0000313" key="2">
    <source>
        <dbReference type="EMBL" id="KAK7317456.1"/>
    </source>
</evidence>
<gene>
    <name evidence="2" type="ORF">RJT34_01710</name>
</gene>
<proteinExistence type="predicted"/>
<evidence type="ECO:0000313" key="3">
    <source>
        <dbReference type="Proteomes" id="UP001359559"/>
    </source>
</evidence>
<comment type="caution">
    <text evidence="2">The sequence shown here is derived from an EMBL/GenBank/DDBJ whole genome shotgun (WGS) entry which is preliminary data.</text>
</comment>
<sequence>MHAPCVAIHAIQGVLVAKLQDIGKPLLNFLEEIELLQSECDNWKIRTEFVSKRLHRFIKKSDQDENVGGARIAERKEQDCIKMLKSELQMEREHVQRLKLELEEITHGATIRVEEARLAEMRKQEKCIRMLMSEMTKMRKNLKEERKRDKTNQIAIKKVEEITLDLANARNDLASAISRAEVAEAKLSDLEKKIRLTDDKYICAICLENEKDMAFSCGHMRLCLEIKNVHVSHMPEADHQQYKAVSWVG</sequence>
<evidence type="ECO:0000256" key="1">
    <source>
        <dbReference type="SAM" id="Coils"/>
    </source>
</evidence>
<feature type="coiled-coil region" evidence="1">
    <location>
        <begin position="81"/>
        <end position="200"/>
    </location>
</feature>
<keyword evidence="3" id="KW-1185">Reference proteome</keyword>
<organism evidence="2 3">
    <name type="scientific">Clitoria ternatea</name>
    <name type="common">Butterfly pea</name>
    <dbReference type="NCBI Taxonomy" id="43366"/>
    <lineage>
        <taxon>Eukaryota</taxon>
        <taxon>Viridiplantae</taxon>
        <taxon>Streptophyta</taxon>
        <taxon>Embryophyta</taxon>
        <taxon>Tracheophyta</taxon>
        <taxon>Spermatophyta</taxon>
        <taxon>Magnoliopsida</taxon>
        <taxon>eudicotyledons</taxon>
        <taxon>Gunneridae</taxon>
        <taxon>Pentapetalae</taxon>
        <taxon>rosids</taxon>
        <taxon>fabids</taxon>
        <taxon>Fabales</taxon>
        <taxon>Fabaceae</taxon>
        <taxon>Papilionoideae</taxon>
        <taxon>50 kb inversion clade</taxon>
        <taxon>NPAAA clade</taxon>
        <taxon>indigoferoid/millettioid clade</taxon>
        <taxon>Phaseoleae</taxon>
        <taxon>Clitoria</taxon>
    </lineage>
</organism>
<name>A0AAN9KJ82_CLITE</name>
<protein>
    <submittedName>
        <fullName evidence="2">Uncharacterized protein</fullName>
    </submittedName>
</protein>
<reference evidence="2 3" key="1">
    <citation type="submission" date="2024-01" db="EMBL/GenBank/DDBJ databases">
        <title>The genomes of 5 underutilized Papilionoideae crops provide insights into root nodulation and disease resistance.</title>
        <authorList>
            <person name="Yuan L."/>
        </authorList>
    </citation>
    <scope>NUCLEOTIDE SEQUENCE [LARGE SCALE GENOMIC DNA]</scope>
    <source>
        <strain evidence="2">LY-2023</strain>
        <tissue evidence="2">Leaf</tissue>
    </source>
</reference>
<dbReference type="AlphaFoldDB" id="A0AAN9KJ82"/>